<proteinExistence type="predicted"/>
<evidence type="ECO:0000313" key="2">
    <source>
        <dbReference type="Proteomes" id="UP000198939"/>
    </source>
</evidence>
<evidence type="ECO:0000313" key="1">
    <source>
        <dbReference type="EMBL" id="SEP37965.1"/>
    </source>
</evidence>
<comment type="caution">
    <text evidence="1">The sequence shown here is derived from an EMBL/GenBank/DDBJ whole genome shotgun (WGS) entry which is preliminary data.</text>
</comment>
<reference evidence="1 2" key="1">
    <citation type="submission" date="2016-10" db="EMBL/GenBank/DDBJ databases">
        <authorList>
            <person name="Varghese N."/>
            <person name="Submissions S."/>
        </authorList>
    </citation>
    <scope>NUCLEOTIDE SEQUENCE [LARGE SCALE GENOMIC DNA]</scope>
    <source>
        <strain evidence="1 2">CGMCC 1.7071</strain>
    </source>
</reference>
<dbReference type="EMBL" id="FOCV01000151">
    <property type="protein sequence ID" value="SEP37965.1"/>
    <property type="molecule type" value="Genomic_DNA"/>
</dbReference>
<keyword evidence="2" id="KW-1185">Reference proteome</keyword>
<organism evidence="1 2">
    <name type="scientific">Rhizobium tibeticum</name>
    <dbReference type="NCBI Taxonomy" id="501024"/>
    <lineage>
        <taxon>Bacteria</taxon>
        <taxon>Pseudomonadati</taxon>
        <taxon>Pseudomonadota</taxon>
        <taxon>Alphaproteobacteria</taxon>
        <taxon>Hyphomicrobiales</taxon>
        <taxon>Rhizobiaceae</taxon>
        <taxon>Rhizobium/Agrobacterium group</taxon>
        <taxon>Rhizobium</taxon>
    </lineage>
</organism>
<name>A0ABY1AZA0_9HYPH</name>
<sequence>APGTHRSRASNRLAKADVVYLWPSYFSSLLVLLSHKIRGFGLGNDVLA</sequence>
<accession>A0ABY1AZA0</accession>
<gene>
    <name evidence="1" type="ORF">SAMN05216228_11511</name>
</gene>
<feature type="non-terminal residue" evidence="1">
    <location>
        <position position="1"/>
    </location>
</feature>
<protein>
    <submittedName>
        <fullName evidence="1">Uncharacterized protein</fullName>
    </submittedName>
</protein>
<dbReference type="Proteomes" id="UP000198939">
    <property type="component" value="Unassembled WGS sequence"/>
</dbReference>